<evidence type="ECO:0000256" key="3">
    <source>
        <dbReference type="SAM" id="MobiDB-lite"/>
    </source>
</evidence>
<dbReference type="InterPro" id="IPR041916">
    <property type="entry name" value="Anti_sigma_zinc_sf"/>
</dbReference>
<keyword evidence="4" id="KW-0472">Membrane</keyword>
<keyword evidence="1" id="KW-0805">Transcription regulation</keyword>
<keyword evidence="4" id="KW-0812">Transmembrane</keyword>
<keyword evidence="2" id="KW-0804">Transcription</keyword>
<reference evidence="5 6" key="1">
    <citation type="submission" date="2020-03" db="EMBL/GenBank/DDBJ databases">
        <title>WGS of actinomycetes isolated from Thailand.</title>
        <authorList>
            <person name="Thawai C."/>
        </authorList>
    </citation>
    <scope>NUCLEOTIDE SEQUENCE [LARGE SCALE GENOMIC DNA]</scope>
    <source>
        <strain evidence="5 6">SBST2-5</strain>
    </source>
</reference>
<feature type="region of interest" description="Disordered" evidence="3">
    <location>
        <begin position="1"/>
        <end position="30"/>
    </location>
</feature>
<feature type="transmembrane region" description="Helical" evidence="4">
    <location>
        <begin position="177"/>
        <end position="199"/>
    </location>
</feature>
<dbReference type="Proteomes" id="UP000730591">
    <property type="component" value="Unassembled WGS sequence"/>
</dbReference>
<dbReference type="RefSeq" id="WP_167995075.1">
    <property type="nucleotide sequence ID" value="NZ_JAATEM010000015.1"/>
</dbReference>
<sequence length="334" mass="34943">MTSTTEDRAEHPDVTEISDLTEGLLPPDRTGAVRRHLGECELCADVHASLEEIRNLLGATPGPFRMPDDVAGRIDAALAAEALLDARASQTPAEEASEAARTSEAQAPAEGVPEAVDTSRAARSEGGRAHVSRETASRETARVSRETSVPADRPAGRPRSATTGPGRKGRLRGRRRIAVLGTVFTVAALGFGSLLLASLNDSGAPEKGQETTAADTFSGDPLEDRVDQLLASGQGKGGGSRTPFGVESEGTGASPRVLKEPTVPECIREGIGREDAPLGTERGTYQGREALLVVLPDAADDTRVTAYVVETSCVDDPSSGAEAEVLLKHSYTRS</sequence>
<organism evidence="5 6">
    <name type="scientific">Streptomyces composti</name>
    <dbReference type="NCBI Taxonomy" id="2720025"/>
    <lineage>
        <taxon>Bacteria</taxon>
        <taxon>Bacillati</taxon>
        <taxon>Actinomycetota</taxon>
        <taxon>Actinomycetes</taxon>
        <taxon>Kitasatosporales</taxon>
        <taxon>Streptomycetaceae</taxon>
        <taxon>Streptomyces</taxon>
    </lineage>
</organism>
<feature type="region of interest" description="Disordered" evidence="3">
    <location>
        <begin position="87"/>
        <end position="173"/>
    </location>
</feature>
<comment type="caution">
    <text evidence="5">The sequence shown here is derived from an EMBL/GenBank/DDBJ whole genome shotgun (WGS) entry which is preliminary data.</text>
</comment>
<accession>A0ABX1A7P7</accession>
<protein>
    <recommendedName>
        <fullName evidence="7">Zf-HC2 domain-containing protein</fullName>
    </recommendedName>
</protein>
<dbReference type="Gene3D" id="1.10.10.1320">
    <property type="entry name" value="Anti-sigma factor, zinc-finger domain"/>
    <property type="match status" value="1"/>
</dbReference>
<feature type="region of interest" description="Disordered" evidence="3">
    <location>
        <begin position="232"/>
        <end position="257"/>
    </location>
</feature>
<gene>
    <name evidence="5" type="ORF">HCJ93_14450</name>
</gene>
<evidence type="ECO:0000256" key="4">
    <source>
        <dbReference type="SAM" id="Phobius"/>
    </source>
</evidence>
<evidence type="ECO:0000313" key="5">
    <source>
        <dbReference type="EMBL" id="NJP51240.1"/>
    </source>
</evidence>
<dbReference type="EMBL" id="JAATEM010000015">
    <property type="protein sequence ID" value="NJP51240.1"/>
    <property type="molecule type" value="Genomic_DNA"/>
</dbReference>
<feature type="region of interest" description="Disordered" evidence="3">
    <location>
        <begin position="202"/>
        <end position="221"/>
    </location>
</feature>
<proteinExistence type="predicted"/>
<feature type="compositionally biased region" description="Basic and acidic residues" evidence="3">
    <location>
        <begin position="120"/>
        <end position="145"/>
    </location>
</feature>
<evidence type="ECO:0000256" key="1">
    <source>
        <dbReference type="ARBA" id="ARBA00023015"/>
    </source>
</evidence>
<name>A0ABX1A7P7_9ACTN</name>
<keyword evidence="6" id="KW-1185">Reference proteome</keyword>
<evidence type="ECO:0008006" key="7">
    <source>
        <dbReference type="Google" id="ProtNLM"/>
    </source>
</evidence>
<keyword evidence="4" id="KW-1133">Transmembrane helix</keyword>
<evidence type="ECO:0000256" key="2">
    <source>
        <dbReference type="ARBA" id="ARBA00023163"/>
    </source>
</evidence>
<evidence type="ECO:0000313" key="6">
    <source>
        <dbReference type="Proteomes" id="UP000730591"/>
    </source>
</evidence>
<feature type="compositionally biased region" description="Basic and acidic residues" evidence="3">
    <location>
        <begin position="1"/>
        <end position="14"/>
    </location>
</feature>